<name>A0A8X6GM84_TRICU</name>
<dbReference type="InterPro" id="IPR043502">
    <property type="entry name" value="DNA/RNA_pol_sf"/>
</dbReference>
<keyword evidence="2" id="KW-1185">Reference proteome</keyword>
<dbReference type="EMBL" id="BMAO01016245">
    <property type="protein sequence ID" value="GFR07202.1"/>
    <property type="molecule type" value="Genomic_DNA"/>
</dbReference>
<dbReference type="AlphaFoldDB" id="A0A8X6GM84"/>
<dbReference type="Gene3D" id="3.10.10.10">
    <property type="entry name" value="HIV Type 1 Reverse Transcriptase, subunit A, domain 1"/>
    <property type="match status" value="1"/>
</dbReference>
<organism evidence="1 2">
    <name type="scientific">Trichonephila clavata</name>
    <name type="common">Joro spider</name>
    <name type="synonym">Nephila clavata</name>
    <dbReference type="NCBI Taxonomy" id="2740835"/>
    <lineage>
        <taxon>Eukaryota</taxon>
        <taxon>Metazoa</taxon>
        <taxon>Ecdysozoa</taxon>
        <taxon>Arthropoda</taxon>
        <taxon>Chelicerata</taxon>
        <taxon>Arachnida</taxon>
        <taxon>Araneae</taxon>
        <taxon>Araneomorphae</taxon>
        <taxon>Entelegynae</taxon>
        <taxon>Araneoidea</taxon>
        <taxon>Nephilidae</taxon>
        <taxon>Trichonephila</taxon>
    </lineage>
</organism>
<protein>
    <submittedName>
        <fullName evidence="1">Gag-pol polyprotein</fullName>
    </submittedName>
</protein>
<evidence type="ECO:0000313" key="2">
    <source>
        <dbReference type="Proteomes" id="UP000887116"/>
    </source>
</evidence>
<evidence type="ECO:0000313" key="1">
    <source>
        <dbReference type="EMBL" id="GFR07202.1"/>
    </source>
</evidence>
<sequence length="141" mass="15838">MLKIIELSTSTLKLSSNGQLPKIKLVASNLEVLVGNTKLDKILKQYPEIISLSQPINADTLNQVYHHVETKGSPVFSKRRRLAPTVLKAVRKEFKYLMVRGIIRPSRSSRESPLYAAKISNGEYCPCGDYRRPNLVTVPDS</sequence>
<dbReference type="GO" id="GO:0071897">
    <property type="term" value="P:DNA biosynthetic process"/>
    <property type="evidence" value="ECO:0007669"/>
    <property type="project" value="UniProtKB-ARBA"/>
</dbReference>
<dbReference type="SUPFAM" id="SSF56672">
    <property type="entry name" value="DNA/RNA polymerases"/>
    <property type="match status" value="1"/>
</dbReference>
<gene>
    <name evidence="1" type="primary">RF55_14648</name>
    <name evidence="1" type="ORF">TNCT_528191</name>
</gene>
<proteinExistence type="predicted"/>
<dbReference type="OrthoDB" id="6434473at2759"/>
<dbReference type="Proteomes" id="UP000887116">
    <property type="component" value="Unassembled WGS sequence"/>
</dbReference>
<reference evidence="1" key="1">
    <citation type="submission" date="2020-07" db="EMBL/GenBank/DDBJ databases">
        <title>Multicomponent nature underlies the extraordinary mechanical properties of spider dragline silk.</title>
        <authorList>
            <person name="Kono N."/>
            <person name="Nakamura H."/>
            <person name="Mori M."/>
            <person name="Yoshida Y."/>
            <person name="Ohtoshi R."/>
            <person name="Malay A.D."/>
            <person name="Moran D.A.P."/>
            <person name="Tomita M."/>
            <person name="Numata K."/>
            <person name="Arakawa K."/>
        </authorList>
    </citation>
    <scope>NUCLEOTIDE SEQUENCE</scope>
</reference>
<accession>A0A8X6GM84</accession>
<comment type="caution">
    <text evidence="1">The sequence shown here is derived from an EMBL/GenBank/DDBJ whole genome shotgun (WGS) entry which is preliminary data.</text>
</comment>